<gene>
    <name evidence="17" type="ORF">C4K68_13000</name>
</gene>
<keyword evidence="13" id="KW-0630">Potassium</keyword>
<evidence type="ECO:0000256" key="7">
    <source>
        <dbReference type="ARBA" id="ARBA00012102"/>
    </source>
</evidence>
<organism evidence="17 18">
    <name type="scientific">Proteobacteria bacterium 228</name>
    <dbReference type="NCBI Taxonomy" id="2083153"/>
    <lineage>
        <taxon>Bacteria</taxon>
        <taxon>Pseudomonadati</taxon>
        <taxon>Pseudomonadota</taxon>
    </lineage>
</organism>
<evidence type="ECO:0000256" key="13">
    <source>
        <dbReference type="ARBA" id="ARBA00022958"/>
    </source>
</evidence>
<comment type="subcellular location">
    <subcellularLocation>
        <location evidence="4">Cytoplasm</location>
    </subcellularLocation>
</comment>
<evidence type="ECO:0000313" key="18">
    <source>
        <dbReference type="Proteomes" id="UP000238196"/>
    </source>
</evidence>
<dbReference type="PANTHER" id="PTHR34265">
    <property type="entry name" value="TYPE III PANTOTHENATE KINASE"/>
    <property type="match status" value="1"/>
</dbReference>
<evidence type="ECO:0000256" key="14">
    <source>
        <dbReference type="ARBA" id="ARBA00022993"/>
    </source>
</evidence>
<keyword evidence="14" id="KW-0173">Coenzyme A biosynthesis</keyword>
<dbReference type="EC" id="2.7.1.33" evidence="7"/>
<dbReference type="InterPro" id="IPR043129">
    <property type="entry name" value="ATPase_NBD"/>
</dbReference>
<accession>A0A2S5KQ18</accession>
<reference evidence="17 18" key="1">
    <citation type="submission" date="2018-02" db="EMBL/GenBank/DDBJ databases">
        <title>novel marine gammaproteobacteria from coastal saline agro ecosystem.</title>
        <authorList>
            <person name="Krishnan R."/>
            <person name="Ramesh Kumar N."/>
        </authorList>
    </citation>
    <scope>NUCLEOTIDE SEQUENCE [LARGE SCALE GENOMIC DNA]</scope>
    <source>
        <strain evidence="17 18">228</strain>
    </source>
</reference>
<comment type="cofactor">
    <cofactor evidence="2">
        <name>K(+)</name>
        <dbReference type="ChEBI" id="CHEBI:29103"/>
    </cofactor>
</comment>
<keyword evidence="9" id="KW-0808">Transferase</keyword>
<keyword evidence="11" id="KW-0418">Kinase</keyword>
<sequence length="227" mass="24472">MDRLGPVMYRPSADSAVVMGELQVDGVRTLALSSVGAPAAVQQWQQYAQECQWSLYLAASEPSAAGVVNAYREPGRLGVDRWLAMIAAHNAYPSDCLCVFNAGSALTVDFVATDGRHLGGYIVQGWAMLQQALLGNTQRIHVRAEMMSDTLPGDDTDSCVGHGRLLMWQGFIRQMIVQAESYSAVPRFVVAGGDADKVLPMLQGRLCVHCPDLVLDGLAIMARSAEC</sequence>
<evidence type="ECO:0000256" key="2">
    <source>
        <dbReference type="ARBA" id="ARBA00001958"/>
    </source>
</evidence>
<dbReference type="Gene3D" id="3.30.420.40">
    <property type="match status" value="2"/>
</dbReference>
<dbReference type="PANTHER" id="PTHR34265:SF1">
    <property type="entry name" value="TYPE III PANTOTHENATE KINASE"/>
    <property type="match status" value="1"/>
</dbReference>
<protein>
    <recommendedName>
        <fullName evidence="16">Type III pantothenate kinase</fullName>
        <ecNumber evidence="7">2.7.1.33</ecNumber>
    </recommendedName>
</protein>
<evidence type="ECO:0000256" key="8">
    <source>
        <dbReference type="ARBA" id="ARBA00022490"/>
    </source>
</evidence>
<evidence type="ECO:0000256" key="4">
    <source>
        <dbReference type="ARBA" id="ARBA00004496"/>
    </source>
</evidence>
<comment type="caution">
    <text evidence="17">The sequence shown here is derived from an EMBL/GenBank/DDBJ whole genome shotgun (WGS) entry which is preliminary data.</text>
</comment>
<comment type="subunit">
    <text evidence="6">Homodimer.</text>
</comment>
<dbReference type="InterPro" id="IPR004619">
    <property type="entry name" value="Type_III_PanK"/>
</dbReference>
<comment type="cofactor">
    <cofactor evidence="3">
        <name>NH4(+)</name>
        <dbReference type="ChEBI" id="CHEBI:28938"/>
    </cofactor>
</comment>
<dbReference type="AlphaFoldDB" id="A0A2S5KQ18"/>
<comment type="catalytic activity">
    <reaction evidence="1">
        <text>(R)-pantothenate + ATP = (R)-4'-phosphopantothenate + ADP + H(+)</text>
        <dbReference type="Rhea" id="RHEA:16373"/>
        <dbReference type="ChEBI" id="CHEBI:10986"/>
        <dbReference type="ChEBI" id="CHEBI:15378"/>
        <dbReference type="ChEBI" id="CHEBI:29032"/>
        <dbReference type="ChEBI" id="CHEBI:30616"/>
        <dbReference type="ChEBI" id="CHEBI:456216"/>
        <dbReference type="EC" id="2.7.1.33"/>
    </reaction>
</comment>
<evidence type="ECO:0000313" key="17">
    <source>
        <dbReference type="EMBL" id="PPC76934.1"/>
    </source>
</evidence>
<dbReference type="UniPathway" id="UPA00241">
    <property type="reaction ID" value="UER00352"/>
</dbReference>
<evidence type="ECO:0000256" key="12">
    <source>
        <dbReference type="ARBA" id="ARBA00022840"/>
    </source>
</evidence>
<evidence type="ECO:0000256" key="9">
    <source>
        <dbReference type="ARBA" id="ARBA00022679"/>
    </source>
</evidence>
<evidence type="ECO:0000256" key="10">
    <source>
        <dbReference type="ARBA" id="ARBA00022741"/>
    </source>
</evidence>
<evidence type="ECO:0000256" key="11">
    <source>
        <dbReference type="ARBA" id="ARBA00022777"/>
    </source>
</evidence>
<proteinExistence type="inferred from homology"/>
<name>A0A2S5KQ18_9PROT</name>
<dbReference type="SUPFAM" id="SSF53067">
    <property type="entry name" value="Actin-like ATPase domain"/>
    <property type="match status" value="2"/>
</dbReference>
<dbReference type="GO" id="GO:0005524">
    <property type="term" value="F:ATP binding"/>
    <property type="evidence" value="ECO:0007669"/>
    <property type="project" value="UniProtKB-KW"/>
</dbReference>
<evidence type="ECO:0000256" key="1">
    <source>
        <dbReference type="ARBA" id="ARBA00001206"/>
    </source>
</evidence>
<evidence type="ECO:0000256" key="5">
    <source>
        <dbReference type="ARBA" id="ARBA00005225"/>
    </source>
</evidence>
<dbReference type="Proteomes" id="UP000238196">
    <property type="component" value="Unassembled WGS sequence"/>
</dbReference>
<evidence type="ECO:0000256" key="6">
    <source>
        <dbReference type="ARBA" id="ARBA00011738"/>
    </source>
</evidence>
<dbReference type="CDD" id="cd24015">
    <property type="entry name" value="ASKHA_NBD_PanK-III"/>
    <property type="match status" value="1"/>
</dbReference>
<dbReference type="GO" id="GO:0015937">
    <property type="term" value="P:coenzyme A biosynthetic process"/>
    <property type="evidence" value="ECO:0007669"/>
    <property type="project" value="UniProtKB-UniPathway"/>
</dbReference>
<dbReference type="NCBIfam" id="TIGR00671">
    <property type="entry name" value="baf"/>
    <property type="match status" value="1"/>
</dbReference>
<evidence type="ECO:0000256" key="3">
    <source>
        <dbReference type="ARBA" id="ARBA00001972"/>
    </source>
</evidence>
<dbReference type="Pfam" id="PF03309">
    <property type="entry name" value="Pan_kinase"/>
    <property type="match status" value="1"/>
</dbReference>
<dbReference type="EMBL" id="PRLP01000037">
    <property type="protein sequence ID" value="PPC76934.1"/>
    <property type="molecule type" value="Genomic_DNA"/>
</dbReference>
<dbReference type="GO" id="GO:0004594">
    <property type="term" value="F:pantothenate kinase activity"/>
    <property type="evidence" value="ECO:0007669"/>
    <property type="project" value="UniProtKB-EC"/>
</dbReference>
<dbReference type="GO" id="GO:0005737">
    <property type="term" value="C:cytoplasm"/>
    <property type="evidence" value="ECO:0007669"/>
    <property type="project" value="UniProtKB-SubCell"/>
</dbReference>
<comment type="pathway">
    <text evidence="5">Cofactor biosynthesis; coenzyme A biosynthesis; CoA from (R)-pantothenate: step 1/5.</text>
</comment>
<keyword evidence="8" id="KW-0963">Cytoplasm</keyword>
<comment type="similarity">
    <text evidence="15">Belongs to the type III pantothenate kinase family.</text>
</comment>
<evidence type="ECO:0000256" key="15">
    <source>
        <dbReference type="ARBA" id="ARBA00038036"/>
    </source>
</evidence>
<keyword evidence="10" id="KW-0547">Nucleotide-binding</keyword>
<evidence type="ECO:0000256" key="16">
    <source>
        <dbReference type="ARBA" id="ARBA00040883"/>
    </source>
</evidence>
<keyword evidence="12" id="KW-0067">ATP-binding</keyword>